<dbReference type="EMBL" id="HBJA01011162">
    <property type="protein sequence ID" value="CAE0792404.1"/>
    <property type="molecule type" value="Transcribed_RNA"/>
</dbReference>
<accession>A0A7S4CCI0</accession>
<evidence type="ECO:0000256" key="1">
    <source>
        <dbReference type="ARBA" id="ARBA00022737"/>
    </source>
</evidence>
<dbReference type="CDD" id="cd00105">
    <property type="entry name" value="KH-I"/>
    <property type="match status" value="3"/>
</dbReference>
<proteinExistence type="predicted"/>
<feature type="region of interest" description="Disordered" evidence="3">
    <location>
        <begin position="632"/>
        <end position="691"/>
    </location>
</feature>
<dbReference type="GO" id="GO:0003723">
    <property type="term" value="F:RNA binding"/>
    <property type="evidence" value="ECO:0007669"/>
    <property type="project" value="UniProtKB-UniRule"/>
</dbReference>
<feature type="region of interest" description="Disordered" evidence="3">
    <location>
        <begin position="583"/>
        <end position="617"/>
    </location>
</feature>
<feature type="region of interest" description="Disordered" evidence="3">
    <location>
        <begin position="1"/>
        <end position="54"/>
    </location>
</feature>
<dbReference type="Gene3D" id="3.30.1370.10">
    <property type="entry name" value="K Homology domain, type 1"/>
    <property type="match status" value="1"/>
</dbReference>
<feature type="compositionally biased region" description="Gly residues" evidence="3">
    <location>
        <begin position="606"/>
        <end position="617"/>
    </location>
</feature>
<dbReference type="PANTHER" id="PTHR10288">
    <property type="entry name" value="KH DOMAIN CONTAINING RNA BINDING PROTEIN"/>
    <property type="match status" value="1"/>
</dbReference>
<name>A0A7S4CCI0_9EUGL</name>
<feature type="compositionally biased region" description="Basic and acidic residues" evidence="3">
    <location>
        <begin position="553"/>
        <end position="568"/>
    </location>
</feature>
<keyword evidence="2" id="KW-0694">RNA-binding</keyword>
<feature type="domain" description="K Homology" evidence="4">
    <location>
        <begin position="137"/>
        <end position="213"/>
    </location>
</feature>
<feature type="compositionally biased region" description="Basic and acidic residues" evidence="3">
    <location>
        <begin position="649"/>
        <end position="691"/>
    </location>
</feature>
<gene>
    <name evidence="5" type="ORF">EGYM00163_LOCUS3520</name>
</gene>
<dbReference type="InterPro" id="IPR036612">
    <property type="entry name" value="KH_dom_type_1_sf"/>
</dbReference>
<evidence type="ECO:0000256" key="3">
    <source>
        <dbReference type="SAM" id="MobiDB-lite"/>
    </source>
</evidence>
<keyword evidence="1" id="KW-0677">Repeat</keyword>
<dbReference type="SUPFAM" id="SSF54791">
    <property type="entry name" value="Eukaryotic type KH-domain (KH-domain type I)"/>
    <property type="match status" value="4"/>
</dbReference>
<dbReference type="AlphaFoldDB" id="A0A7S4CCI0"/>
<dbReference type="InterPro" id="IPR004088">
    <property type="entry name" value="KH_dom_type_1"/>
</dbReference>
<organism evidence="5">
    <name type="scientific">Eutreptiella gymnastica</name>
    <dbReference type="NCBI Taxonomy" id="73025"/>
    <lineage>
        <taxon>Eukaryota</taxon>
        <taxon>Discoba</taxon>
        <taxon>Euglenozoa</taxon>
        <taxon>Euglenida</taxon>
        <taxon>Spirocuta</taxon>
        <taxon>Euglenophyceae</taxon>
        <taxon>Eutreptiales</taxon>
        <taxon>Eutreptiaceae</taxon>
        <taxon>Eutreptiella</taxon>
    </lineage>
</organism>
<dbReference type="SMART" id="SM00322">
    <property type="entry name" value="KH"/>
    <property type="match status" value="5"/>
</dbReference>
<dbReference type="PROSITE" id="PS50084">
    <property type="entry name" value="KH_TYPE_1"/>
    <property type="match status" value="3"/>
</dbReference>
<feature type="region of interest" description="Disordered" evidence="3">
    <location>
        <begin position="545"/>
        <end position="568"/>
    </location>
</feature>
<dbReference type="Pfam" id="PF00013">
    <property type="entry name" value="KH_1"/>
    <property type="match status" value="2"/>
</dbReference>
<sequence>MKRSRSRSPSYDRASGSGRSRSRSNDRRSDGSDDRRRSVSRRSDSRSDEEPRRIHHGEKIYVKLSDQDAAFLLGKGGNTKEKIARVSGACLELPGRSLTLEITGDPESKRRAKKYVDCVIAQRTGDVILDEDDPHFSGDCTIVDVPSETAGFVTGTRGSFLRMVEQEYGTLMFFVHLKGDRERERRSSGEKLAIFGPRRGRRGAELKVMAAIENKIPGHYTEDLKDHLSDGEDWGTDIKRLRMDEMSWALGKKGATRRKLANASGCIVEYVGNVVHMSGSLRERQRANEYLGWIMAQLDGPIEFNTDNRDDVTVLHIPQDCVGYVTGLKRATLARIEDEWGAFMLFMDRKEESRTKKTAKLAIFGLRRNRRGAELKVMSAVEGKEPKFFTRDTREGDDPADWGTDIYRFRGEELSYALGKGGTTKQKLAKAAACIMEYVGEYAYVSGGKTERRRGMRYLRWLLKQRSGPIHMDELGRNGRYDDVSKITIPKSTIPGVMGSKGSGLRSIEEETGTFLFMASNDSHEDVLLICSADLVSRKQAEHMVHASVSDVQSRDDARARGGGDRWHDNRGGGSYWDDWRGGGGRDRYDDRGPPSKYRRGDDYGYRGGGGGGGGYGGGYGGYDDRRGGYGGYDDRRGGGGYGRRSRSRSADSYDSRDSYDRRGRGDNYRDDYDRRDYDRRDRDRGGYGRY</sequence>
<reference evidence="5" key="1">
    <citation type="submission" date="2021-01" db="EMBL/GenBank/DDBJ databases">
        <authorList>
            <person name="Corre E."/>
            <person name="Pelletier E."/>
            <person name="Niang G."/>
            <person name="Scheremetjew M."/>
            <person name="Finn R."/>
            <person name="Kale V."/>
            <person name="Holt S."/>
            <person name="Cochrane G."/>
            <person name="Meng A."/>
            <person name="Brown T."/>
            <person name="Cohen L."/>
        </authorList>
    </citation>
    <scope>NUCLEOTIDE SEQUENCE</scope>
    <source>
        <strain evidence="5">CCMP1594</strain>
    </source>
</reference>
<feature type="compositionally biased region" description="Basic and acidic residues" evidence="3">
    <location>
        <begin position="583"/>
        <end position="605"/>
    </location>
</feature>
<feature type="domain" description="K Homology" evidence="4">
    <location>
        <begin position="235"/>
        <end position="299"/>
    </location>
</feature>
<evidence type="ECO:0000259" key="4">
    <source>
        <dbReference type="SMART" id="SM00322"/>
    </source>
</evidence>
<feature type="domain" description="K Homology" evidence="4">
    <location>
        <begin position="481"/>
        <end position="550"/>
    </location>
</feature>
<protein>
    <recommendedName>
        <fullName evidence="4">K Homology domain-containing protein</fullName>
    </recommendedName>
</protein>
<feature type="domain" description="K Homology" evidence="4">
    <location>
        <begin position="56"/>
        <end position="121"/>
    </location>
</feature>
<feature type="domain" description="K Homology" evidence="4">
    <location>
        <begin position="309"/>
        <end position="382"/>
    </location>
</feature>
<evidence type="ECO:0000313" key="5">
    <source>
        <dbReference type="EMBL" id="CAE0792404.1"/>
    </source>
</evidence>
<evidence type="ECO:0000256" key="2">
    <source>
        <dbReference type="PROSITE-ProRule" id="PRU00117"/>
    </source>
</evidence>
<dbReference type="InterPro" id="IPR004087">
    <property type="entry name" value="KH_dom"/>
</dbReference>
<feature type="compositionally biased region" description="Basic and acidic residues" evidence="3">
    <location>
        <begin position="23"/>
        <end position="54"/>
    </location>
</feature>